<reference evidence="2 3" key="1">
    <citation type="journal article" date="2010" name="Stand. Genomic Sci.">
        <title>Complete genome sequence of Spirosoma linguale type strain (1).</title>
        <authorList>
            <person name="Lail K."/>
            <person name="Sikorski J."/>
            <person name="Saunders E."/>
            <person name="Lapidus A."/>
            <person name="Glavina Del Rio T."/>
            <person name="Copeland A."/>
            <person name="Tice H."/>
            <person name="Cheng J.-F."/>
            <person name="Lucas S."/>
            <person name="Nolan M."/>
            <person name="Bruce D."/>
            <person name="Goodwin L."/>
            <person name="Pitluck S."/>
            <person name="Ivanova N."/>
            <person name="Mavromatis K."/>
            <person name="Ovchinnikova G."/>
            <person name="Pati A."/>
            <person name="Chen A."/>
            <person name="Palaniappan K."/>
            <person name="Land M."/>
            <person name="Hauser L."/>
            <person name="Chang Y.-J."/>
            <person name="Jeffries C.D."/>
            <person name="Chain P."/>
            <person name="Brettin T."/>
            <person name="Detter J.C."/>
            <person name="Schuetze A."/>
            <person name="Rohde M."/>
            <person name="Tindall B.J."/>
            <person name="Goeker M."/>
            <person name="Bristow J."/>
            <person name="Eisen J.A."/>
            <person name="Markowitz V."/>
            <person name="Hugenholtz P."/>
            <person name="Kyrpides N.C."/>
            <person name="Klenk H.-P."/>
            <person name="Chen F."/>
        </authorList>
    </citation>
    <scope>NUCLEOTIDE SEQUENCE [LARGE SCALE GENOMIC DNA]</scope>
    <source>
        <strain evidence="3">ATCC 33905 / DSM 74 / LMG 10896 / Claus 1</strain>
    </source>
</reference>
<evidence type="ECO:0000256" key="1">
    <source>
        <dbReference type="SAM" id="SignalP"/>
    </source>
</evidence>
<accession>D2QVC7</accession>
<evidence type="ECO:0000313" key="2">
    <source>
        <dbReference type="EMBL" id="ADB42759.1"/>
    </source>
</evidence>
<keyword evidence="1" id="KW-0732">Signal</keyword>
<dbReference type="HOGENOM" id="CLU_793981_0_0_10"/>
<dbReference type="Proteomes" id="UP000002028">
    <property type="component" value="Plasmid pSLIN01"/>
</dbReference>
<proteinExistence type="predicted"/>
<dbReference type="SUPFAM" id="SSF50939">
    <property type="entry name" value="Sialidases"/>
    <property type="match status" value="1"/>
</dbReference>
<geneLocation type="plasmid" evidence="2 3">
    <name>pSLIN01</name>
</geneLocation>
<dbReference type="CDD" id="cd15482">
    <property type="entry name" value="Sialidase_non-viral"/>
    <property type="match status" value="1"/>
</dbReference>
<keyword evidence="2" id="KW-0614">Plasmid</keyword>
<dbReference type="AlphaFoldDB" id="D2QVC7"/>
<feature type="signal peptide" evidence="1">
    <location>
        <begin position="1"/>
        <end position="18"/>
    </location>
</feature>
<dbReference type="EMBL" id="CP001770">
    <property type="protein sequence ID" value="ADB42759.1"/>
    <property type="molecule type" value="Genomic_DNA"/>
</dbReference>
<protein>
    <recommendedName>
        <fullName evidence="4">Exo-alpha-sialidase</fullName>
    </recommendedName>
</protein>
<dbReference type="InterPro" id="IPR036278">
    <property type="entry name" value="Sialidase_sf"/>
</dbReference>
<name>D2QVC7_SPILD</name>
<sequence>MRYLLLFLWQGWFLSATCQPSTPQKVALGHLPVVQADAKGTMHLVYGLDSTIYYTTANSSTDSFKLPSRVATLSNLVAGAKRGPQLAITDQFIVITAVNRQGDIYAYSLNRATNQWSPAVQVNDVPEIAKEGFQAIAGSGNGLFHAAWLDLRDDKKNKIVGASSRDGGRTWSKNQVIYRSPDGTVCECCKVSLAAKNNDVYVQFRNWLGGSRDLHLIHSTDGGKTYAPAQKLGTGTWKLTACPMDGGAVVLSAAGQPITAWRRENNLYTCLPGEPEQSITTGRNITLAAGTAQPVLAWDEGGIIWVKSAANPTLQVGKGQMPSIAVAGQTVMCVWESEGQVMMATTNLRPKP</sequence>
<evidence type="ECO:0000313" key="3">
    <source>
        <dbReference type="Proteomes" id="UP000002028"/>
    </source>
</evidence>
<keyword evidence="3" id="KW-1185">Reference proteome</keyword>
<gene>
    <name evidence="2" type="ordered locus">Slin_6809</name>
</gene>
<organism evidence="2 3">
    <name type="scientific">Spirosoma linguale (strain ATCC 33905 / DSM 74 / LMG 10896 / Claus 1)</name>
    <dbReference type="NCBI Taxonomy" id="504472"/>
    <lineage>
        <taxon>Bacteria</taxon>
        <taxon>Pseudomonadati</taxon>
        <taxon>Bacteroidota</taxon>
        <taxon>Cytophagia</taxon>
        <taxon>Cytophagales</taxon>
        <taxon>Cytophagaceae</taxon>
        <taxon>Spirosoma</taxon>
    </lineage>
</organism>
<evidence type="ECO:0008006" key="4">
    <source>
        <dbReference type="Google" id="ProtNLM"/>
    </source>
</evidence>
<dbReference type="Gene3D" id="2.120.10.10">
    <property type="match status" value="1"/>
</dbReference>
<dbReference type="KEGG" id="sli:Slin_6809"/>
<dbReference type="RefSeq" id="WP_012931239.1">
    <property type="nucleotide sequence ID" value="NC_013731.1"/>
</dbReference>
<feature type="chain" id="PRO_5003035786" description="Exo-alpha-sialidase" evidence="1">
    <location>
        <begin position="19"/>
        <end position="352"/>
    </location>
</feature>